<proteinExistence type="predicted"/>
<feature type="non-terminal residue" evidence="1">
    <location>
        <position position="47"/>
    </location>
</feature>
<organism evidence="1">
    <name type="scientific">Barrevirus sp</name>
    <dbReference type="NCBI Taxonomy" id="2487763"/>
    <lineage>
        <taxon>Viruses</taxon>
        <taxon>Varidnaviria</taxon>
        <taxon>Bamfordvirae</taxon>
        <taxon>Nucleocytoviricota</taxon>
        <taxon>Megaviricetes</taxon>
        <taxon>Imitervirales</taxon>
        <taxon>Mimiviridae</taxon>
        <taxon>Klosneuvirinae</taxon>
    </lineage>
</organism>
<evidence type="ECO:0000313" key="1">
    <source>
        <dbReference type="EMBL" id="AYV77092.1"/>
    </source>
</evidence>
<gene>
    <name evidence="1" type="ORF">Barrevirus12_1</name>
</gene>
<sequence length="47" mass="5352">MVVSFVLLYNRTGVGQQNSITIIIPEQGITIEEQFCWPTPIIYGRII</sequence>
<reference evidence="1" key="1">
    <citation type="submission" date="2018-10" db="EMBL/GenBank/DDBJ databases">
        <title>Hidden diversity of soil giant viruses.</title>
        <authorList>
            <person name="Schulz F."/>
            <person name="Alteio L."/>
            <person name="Goudeau D."/>
            <person name="Ryan E.M."/>
            <person name="Malmstrom R.R."/>
            <person name="Blanchard J."/>
            <person name="Woyke T."/>
        </authorList>
    </citation>
    <scope>NUCLEOTIDE SEQUENCE</scope>
    <source>
        <strain evidence="1">BAV1</strain>
    </source>
</reference>
<accession>A0A3G4ZQA9</accession>
<protein>
    <submittedName>
        <fullName evidence="1">Uncharacterized protein</fullName>
    </submittedName>
</protein>
<name>A0A3G4ZQA9_9VIRU</name>
<dbReference type="EMBL" id="MK072009">
    <property type="protein sequence ID" value="AYV77092.1"/>
    <property type="molecule type" value="Genomic_DNA"/>
</dbReference>